<dbReference type="InterPro" id="IPR016166">
    <property type="entry name" value="FAD-bd_PCMH"/>
</dbReference>
<keyword evidence="2" id="KW-0274">FAD</keyword>
<dbReference type="FunFam" id="3.30.465.10:FF:000017">
    <property type="entry name" value="Xanthine dehydrogenase, FAD binding subunit"/>
    <property type="match status" value="1"/>
</dbReference>
<dbReference type="InterPro" id="IPR002346">
    <property type="entry name" value="Mopterin_DH_FAD-bd"/>
</dbReference>
<dbReference type="AlphaFoldDB" id="A0A5B7SV08"/>
<evidence type="ECO:0000256" key="3">
    <source>
        <dbReference type="ARBA" id="ARBA00023002"/>
    </source>
</evidence>
<dbReference type="PROSITE" id="PS51387">
    <property type="entry name" value="FAD_PCMH"/>
    <property type="match status" value="1"/>
</dbReference>
<feature type="domain" description="FAD-binding PCMH-type" evidence="4">
    <location>
        <begin position="1"/>
        <end position="177"/>
    </location>
</feature>
<dbReference type="EMBL" id="CP040710">
    <property type="protein sequence ID" value="QCX00464.1"/>
    <property type="molecule type" value="Genomic_DNA"/>
</dbReference>
<evidence type="ECO:0000313" key="5">
    <source>
        <dbReference type="EMBL" id="QCX00464.1"/>
    </source>
</evidence>
<dbReference type="KEGG" id="asag:FGM00_10195"/>
<evidence type="ECO:0000256" key="2">
    <source>
        <dbReference type="ARBA" id="ARBA00022827"/>
    </source>
</evidence>
<proteinExistence type="predicted"/>
<dbReference type="Gene3D" id="3.30.43.10">
    <property type="entry name" value="Uridine Diphospho-n-acetylenolpyruvylglucosamine Reductase, domain 2"/>
    <property type="match status" value="1"/>
</dbReference>
<evidence type="ECO:0000313" key="6">
    <source>
        <dbReference type="Proteomes" id="UP000310017"/>
    </source>
</evidence>
<dbReference type="OrthoDB" id="9814706at2"/>
<keyword evidence="1" id="KW-0285">Flavoprotein</keyword>
<dbReference type="Gene3D" id="3.30.465.10">
    <property type="match status" value="1"/>
</dbReference>
<dbReference type="PANTHER" id="PTHR42659">
    <property type="entry name" value="XANTHINE DEHYDROGENASE SUBUNIT C-RELATED"/>
    <property type="match status" value="1"/>
</dbReference>
<dbReference type="InterPro" id="IPR016169">
    <property type="entry name" value="FAD-bd_PCMH_sub2"/>
</dbReference>
<protein>
    <submittedName>
        <fullName evidence="5">Xanthine dehydrogenase family protein subunit M</fullName>
    </submittedName>
</protein>
<dbReference type="Proteomes" id="UP000310017">
    <property type="component" value="Chromosome"/>
</dbReference>
<dbReference type="PANTHER" id="PTHR42659:SF2">
    <property type="entry name" value="XANTHINE DEHYDROGENASE SUBUNIT C-RELATED"/>
    <property type="match status" value="1"/>
</dbReference>
<organism evidence="5 6">
    <name type="scientific">Aggregatimonas sangjinii</name>
    <dbReference type="NCBI Taxonomy" id="2583587"/>
    <lineage>
        <taxon>Bacteria</taxon>
        <taxon>Pseudomonadati</taxon>
        <taxon>Bacteroidota</taxon>
        <taxon>Flavobacteriia</taxon>
        <taxon>Flavobacteriales</taxon>
        <taxon>Flavobacteriaceae</taxon>
        <taxon>Aggregatimonas</taxon>
    </lineage>
</organism>
<keyword evidence="6" id="KW-1185">Reference proteome</keyword>
<sequence length="268" mass="28284">MIPAKFEYIKATSVSEAIDLLEKHGDEAKILSGGHSLIPAMKLRLSRPEVLIDISGISGMNSITEEGDEIVIGANCTHAAIIGSDLVNAELSILAQTAKHIGDIQVRNRGTLGGSLAHADPAADYPAVVLACDAKIEVEGKNGSRTIPATEFFLGIFTTALAEDEIITAIRFPKVADGNYQKFFQSASRFAVVGVAAVKEGDSVKVGITGVAGTPYRATAVEDAYTGNSDAAKHAVDGMEGELMSDHFADEEYRAHLAKVMVKKALEA</sequence>
<dbReference type="SUPFAM" id="SSF56176">
    <property type="entry name" value="FAD-binding/transporter-associated domain-like"/>
    <property type="match status" value="1"/>
</dbReference>
<dbReference type="Pfam" id="PF03450">
    <property type="entry name" value="CO_deh_flav_C"/>
    <property type="match status" value="1"/>
</dbReference>
<dbReference type="InterPro" id="IPR036683">
    <property type="entry name" value="CO_DH_flav_C_dom_sf"/>
</dbReference>
<reference evidence="5 6" key="1">
    <citation type="submission" date="2019-05" db="EMBL/GenBank/DDBJ databases">
        <title>Genome sequencing of F202Z8.</title>
        <authorList>
            <person name="Kwon Y.M."/>
        </authorList>
    </citation>
    <scope>NUCLEOTIDE SEQUENCE [LARGE SCALE GENOMIC DNA]</scope>
    <source>
        <strain evidence="5 6">F202Z8</strain>
    </source>
</reference>
<dbReference type="Pfam" id="PF00941">
    <property type="entry name" value="FAD_binding_5"/>
    <property type="match status" value="1"/>
</dbReference>
<gene>
    <name evidence="5" type="ORF">FGM00_10195</name>
</gene>
<dbReference type="Gene3D" id="3.30.390.50">
    <property type="entry name" value="CO dehydrogenase flavoprotein, C-terminal domain"/>
    <property type="match status" value="1"/>
</dbReference>
<evidence type="ECO:0000256" key="1">
    <source>
        <dbReference type="ARBA" id="ARBA00022630"/>
    </source>
</evidence>
<accession>A0A5B7SV08</accession>
<dbReference type="SUPFAM" id="SSF55447">
    <property type="entry name" value="CO dehydrogenase flavoprotein C-terminal domain-like"/>
    <property type="match status" value="1"/>
</dbReference>
<keyword evidence="3" id="KW-0560">Oxidoreductase</keyword>
<evidence type="ECO:0000259" key="4">
    <source>
        <dbReference type="PROSITE" id="PS51387"/>
    </source>
</evidence>
<dbReference type="GO" id="GO:0016491">
    <property type="term" value="F:oxidoreductase activity"/>
    <property type="evidence" value="ECO:0007669"/>
    <property type="project" value="UniProtKB-KW"/>
</dbReference>
<dbReference type="GO" id="GO:0071949">
    <property type="term" value="F:FAD binding"/>
    <property type="evidence" value="ECO:0007669"/>
    <property type="project" value="InterPro"/>
</dbReference>
<dbReference type="RefSeq" id="WP_138852809.1">
    <property type="nucleotide sequence ID" value="NZ_CP040710.1"/>
</dbReference>
<dbReference type="InterPro" id="IPR051312">
    <property type="entry name" value="Diverse_Substr_Oxidored"/>
</dbReference>
<dbReference type="InterPro" id="IPR016167">
    <property type="entry name" value="FAD-bd_PCMH_sub1"/>
</dbReference>
<dbReference type="InterPro" id="IPR036318">
    <property type="entry name" value="FAD-bd_PCMH-like_sf"/>
</dbReference>
<dbReference type="SMART" id="SM01092">
    <property type="entry name" value="CO_deh_flav_C"/>
    <property type="match status" value="1"/>
</dbReference>
<name>A0A5B7SV08_9FLAO</name>
<dbReference type="InterPro" id="IPR005107">
    <property type="entry name" value="CO_DH_flav_C"/>
</dbReference>